<name>A0ABU2KCZ3_9ACTN</name>
<feature type="transmembrane region" description="Helical" evidence="1">
    <location>
        <begin position="141"/>
        <end position="162"/>
    </location>
</feature>
<dbReference type="RefSeq" id="WP_311346838.1">
    <property type="nucleotide sequence ID" value="NZ_JAVREI010000019.1"/>
</dbReference>
<keyword evidence="3" id="KW-0813">Transport</keyword>
<comment type="caution">
    <text evidence="3">The sequence shown here is derived from an EMBL/GenBank/DDBJ whole genome shotgun (WGS) entry which is preliminary data.</text>
</comment>
<accession>A0ABU2KCZ3</accession>
<keyword evidence="3" id="KW-0406">Ion transport</keyword>
<protein>
    <submittedName>
        <fullName evidence="3">Potassium channel family protein</fullName>
    </submittedName>
</protein>
<keyword evidence="1" id="KW-1133">Transmembrane helix</keyword>
<dbReference type="Proteomes" id="UP001183222">
    <property type="component" value="Unassembled WGS sequence"/>
</dbReference>
<organism evidence="3 4">
    <name type="scientific">Blastococcus goldschmidtiae</name>
    <dbReference type="NCBI Taxonomy" id="3075546"/>
    <lineage>
        <taxon>Bacteria</taxon>
        <taxon>Bacillati</taxon>
        <taxon>Actinomycetota</taxon>
        <taxon>Actinomycetes</taxon>
        <taxon>Geodermatophilales</taxon>
        <taxon>Geodermatophilaceae</taxon>
        <taxon>Blastococcus</taxon>
    </lineage>
</organism>
<keyword evidence="3" id="KW-0407">Ion channel</keyword>
<evidence type="ECO:0000259" key="2">
    <source>
        <dbReference type="Pfam" id="PF07885"/>
    </source>
</evidence>
<evidence type="ECO:0000256" key="1">
    <source>
        <dbReference type="SAM" id="Phobius"/>
    </source>
</evidence>
<evidence type="ECO:0000313" key="4">
    <source>
        <dbReference type="Proteomes" id="UP001183222"/>
    </source>
</evidence>
<feature type="transmembrane region" description="Helical" evidence="1">
    <location>
        <begin position="59"/>
        <end position="86"/>
    </location>
</feature>
<dbReference type="GO" id="GO:0034220">
    <property type="term" value="P:monoatomic ion transmembrane transport"/>
    <property type="evidence" value="ECO:0007669"/>
    <property type="project" value="UniProtKB-KW"/>
</dbReference>
<reference evidence="4" key="1">
    <citation type="submission" date="2023-07" db="EMBL/GenBank/DDBJ databases">
        <title>30 novel species of actinomycetes from the DSMZ collection.</title>
        <authorList>
            <person name="Nouioui I."/>
        </authorList>
    </citation>
    <scope>NUCLEOTIDE SEQUENCE [LARGE SCALE GENOMIC DNA]</scope>
    <source>
        <strain evidence="4">DSM 46792</strain>
    </source>
</reference>
<keyword evidence="1" id="KW-0472">Membrane</keyword>
<feature type="domain" description="Potassium channel" evidence="2">
    <location>
        <begin position="87"/>
        <end position="157"/>
    </location>
</feature>
<dbReference type="Gene3D" id="1.10.287.70">
    <property type="match status" value="1"/>
</dbReference>
<evidence type="ECO:0000313" key="3">
    <source>
        <dbReference type="EMBL" id="MDT0278038.1"/>
    </source>
</evidence>
<dbReference type="SUPFAM" id="SSF81324">
    <property type="entry name" value="Voltage-gated potassium channels"/>
    <property type="match status" value="1"/>
</dbReference>
<proteinExistence type="predicted"/>
<dbReference type="Pfam" id="PF07885">
    <property type="entry name" value="Ion_trans_2"/>
    <property type="match status" value="1"/>
</dbReference>
<dbReference type="InterPro" id="IPR013099">
    <property type="entry name" value="K_chnl_dom"/>
</dbReference>
<keyword evidence="1" id="KW-0812">Transmembrane</keyword>
<dbReference type="EMBL" id="JAVREI010000019">
    <property type="protein sequence ID" value="MDT0278038.1"/>
    <property type="molecule type" value="Genomic_DNA"/>
</dbReference>
<keyword evidence="4" id="KW-1185">Reference proteome</keyword>
<sequence>MVLLDWSITALGVLVVLVALRDIFHTLWHPSGRGSISSWVMGTVWRLGRRRRERGAGGVLTGPTALLLVIVVWITLLVGGGALVYAPHIPEGFVFQSGLDVSERSDVLDAVYLSTVTLATLGFGDIVPASGWLRVAMPVQALVGFALLTASVTWVLQVYPALTRRRALAVRLALLRAVPREELLHDPHSSAAAPLLTDLAVALAQARVDHTQYMETFYFRDGSEEASLPAMLGVASDLAAAGRTAPRTDVRTAAVLLSRALDDLAVVVDAQFLHVGGSTDDVLAAYARTHHYTGQDRSPAS</sequence>
<feature type="transmembrane region" description="Helical" evidence="1">
    <location>
        <begin position="6"/>
        <end position="24"/>
    </location>
</feature>
<gene>
    <name evidence="3" type="ORF">RM425_19230</name>
</gene>